<dbReference type="InterPro" id="IPR036955">
    <property type="entry name" value="AP2/ERF_dom_sf"/>
</dbReference>
<dbReference type="EMBL" id="NMUH01000016">
    <property type="protein sequence ID" value="MQL68546.1"/>
    <property type="molecule type" value="Genomic_DNA"/>
</dbReference>
<dbReference type="PANTHER" id="PTHR31190:SF287">
    <property type="entry name" value="DEVELOPMENT RELATED ERF PROTEIN"/>
    <property type="match status" value="1"/>
</dbReference>
<dbReference type="FunFam" id="3.30.730.10:FF:000001">
    <property type="entry name" value="Ethylene-responsive transcription factor 2"/>
    <property type="match status" value="1"/>
</dbReference>
<protein>
    <recommendedName>
        <fullName evidence="6">AP2/ERF domain-containing protein</fullName>
    </recommendedName>
</protein>
<evidence type="ECO:0000256" key="5">
    <source>
        <dbReference type="ARBA" id="ARBA00023242"/>
    </source>
</evidence>
<dbReference type="OrthoDB" id="1647183at2759"/>
<reference evidence="7" key="1">
    <citation type="submission" date="2017-07" db="EMBL/GenBank/DDBJ databases">
        <title>Taro Niue Genome Assembly and Annotation.</title>
        <authorList>
            <person name="Atibalentja N."/>
            <person name="Keating K."/>
            <person name="Fields C.J."/>
        </authorList>
    </citation>
    <scope>NUCLEOTIDE SEQUENCE</scope>
    <source>
        <strain evidence="7">Niue_2</strain>
        <tissue evidence="7">Leaf</tissue>
    </source>
</reference>
<dbReference type="SMART" id="SM00380">
    <property type="entry name" value="AP2"/>
    <property type="match status" value="1"/>
</dbReference>
<evidence type="ECO:0000256" key="4">
    <source>
        <dbReference type="ARBA" id="ARBA00023163"/>
    </source>
</evidence>
<evidence type="ECO:0000256" key="3">
    <source>
        <dbReference type="ARBA" id="ARBA00023125"/>
    </source>
</evidence>
<proteinExistence type="predicted"/>
<dbReference type="Pfam" id="PF00847">
    <property type="entry name" value="AP2"/>
    <property type="match status" value="1"/>
</dbReference>
<organism evidence="7 8">
    <name type="scientific">Colocasia esculenta</name>
    <name type="common">Wild taro</name>
    <name type="synonym">Arum esculentum</name>
    <dbReference type="NCBI Taxonomy" id="4460"/>
    <lineage>
        <taxon>Eukaryota</taxon>
        <taxon>Viridiplantae</taxon>
        <taxon>Streptophyta</taxon>
        <taxon>Embryophyta</taxon>
        <taxon>Tracheophyta</taxon>
        <taxon>Spermatophyta</taxon>
        <taxon>Magnoliopsida</taxon>
        <taxon>Liliopsida</taxon>
        <taxon>Araceae</taxon>
        <taxon>Aroideae</taxon>
        <taxon>Colocasieae</taxon>
        <taxon>Colocasia</taxon>
    </lineage>
</organism>
<evidence type="ECO:0000313" key="8">
    <source>
        <dbReference type="Proteomes" id="UP000652761"/>
    </source>
</evidence>
<keyword evidence="2" id="KW-0805">Transcription regulation</keyword>
<gene>
    <name evidence="7" type="ORF">Taro_000857</name>
</gene>
<feature type="domain" description="AP2/ERF" evidence="6">
    <location>
        <begin position="163"/>
        <end position="221"/>
    </location>
</feature>
<dbReference type="AlphaFoldDB" id="A0A843TE83"/>
<dbReference type="PANTHER" id="PTHR31190">
    <property type="entry name" value="DNA-BINDING DOMAIN"/>
    <property type="match status" value="1"/>
</dbReference>
<evidence type="ECO:0000259" key="6">
    <source>
        <dbReference type="PROSITE" id="PS51032"/>
    </source>
</evidence>
<dbReference type="CDD" id="cd00018">
    <property type="entry name" value="AP2"/>
    <property type="match status" value="1"/>
</dbReference>
<keyword evidence="5" id="KW-0539">Nucleus</keyword>
<sequence>MWQCYYTEELLLDTNSASPPSPPSPSSYTTYGSSFSGGFSDHTLVSPQADGSAGAVPAPLCGSSFGCFAPAPSLHDYSWGSGGLPLRVDDSDDMVLRGMLQDAASAGWFAEDDGAVAAALPPDPRFAGQREEKEAAFVPAEAVAAAAAAPAAGSAPDVGKGKHYRGVRRRPWGKFAAEIRDPAKNGARVWLGTFETAEAAALAYDRAAFRIRGSRALLNFPHCIGSHADGPTPARADAGGS</sequence>
<evidence type="ECO:0000313" key="7">
    <source>
        <dbReference type="EMBL" id="MQL68546.1"/>
    </source>
</evidence>
<accession>A0A843TE83</accession>
<dbReference type="PROSITE" id="PS51032">
    <property type="entry name" value="AP2_ERF"/>
    <property type="match status" value="1"/>
</dbReference>
<dbReference type="PRINTS" id="PR00367">
    <property type="entry name" value="ETHRSPELEMNT"/>
</dbReference>
<keyword evidence="3" id="KW-0238">DNA-binding</keyword>
<evidence type="ECO:0000256" key="1">
    <source>
        <dbReference type="ARBA" id="ARBA00004123"/>
    </source>
</evidence>
<keyword evidence="8" id="KW-1185">Reference proteome</keyword>
<dbReference type="Proteomes" id="UP000652761">
    <property type="component" value="Unassembled WGS sequence"/>
</dbReference>
<dbReference type="GO" id="GO:0003677">
    <property type="term" value="F:DNA binding"/>
    <property type="evidence" value="ECO:0007669"/>
    <property type="project" value="UniProtKB-KW"/>
</dbReference>
<dbReference type="SUPFAM" id="SSF54171">
    <property type="entry name" value="DNA-binding domain"/>
    <property type="match status" value="1"/>
</dbReference>
<dbReference type="GO" id="GO:0005634">
    <property type="term" value="C:nucleus"/>
    <property type="evidence" value="ECO:0007669"/>
    <property type="project" value="UniProtKB-SubCell"/>
</dbReference>
<evidence type="ECO:0000256" key="2">
    <source>
        <dbReference type="ARBA" id="ARBA00023015"/>
    </source>
</evidence>
<dbReference type="InterPro" id="IPR001471">
    <property type="entry name" value="AP2/ERF_dom"/>
</dbReference>
<dbReference type="InterPro" id="IPR044808">
    <property type="entry name" value="ERF_plant"/>
</dbReference>
<dbReference type="InterPro" id="IPR016177">
    <property type="entry name" value="DNA-bd_dom_sf"/>
</dbReference>
<comment type="caution">
    <text evidence="7">The sequence shown here is derived from an EMBL/GenBank/DDBJ whole genome shotgun (WGS) entry which is preliminary data.</text>
</comment>
<dbReference type="GO" id="GO:0009873">
    <property type="term" value="P:ethylene-activated signaling pathway"/>
    <property type="evidence" value="ECO:0007669"/>
    <property type="project" value="InterPro"/>
</dbReference>
<dbReference type="Gene3D" id="3.30.730.10">
    <property type="entry name" value="AP2/ERF domain"/>
    <property type="match status" value="1"/>
</dbReference>
<comment type="subcellular location">
    <subcellularLocation>
        <location evidence="1">Nucleus</location>
    </subcellularLocation>
</comment>
<keyword evidence="4" id="KW-0804">Transcription</keyword>
<dbReference type="GO" id="GO:0003700">
    <property type="term" value="F:DNA-binding transcription factor activity"/>
    <property type="evidence" value="ECO:0007669"/>
    <property type="project" value="InterPro"/>
</dbReference>
<name>A0A843TE83_COLES</name>